<dbReference type="InterPro" id="IPR036291">
    <property type="entry name" value="NAD(P)-bd_dom_sf"/>
</dbReference>
<dbReference type="PANTHER" id="PTHR43162:SF1">
    <property type="entry name" value="PRESTALK A DIFFERENTIATION PROTEIN A"/>
    <property type="match status" value="1"/>
</dbReference>
<dbReference type="EMBL" id="HE804045">
    <property type="protein sequence ID" value="CCH28476.1"/>
    <property type="molecule type" value="Genomic_DNA"/>
</dbReference>
<protein>
    <submittedName>
        <fullName evidence="2">NmrA family protein</fullName>
    </submittedName>
</protein>
<evidence type="ECO:0000259" key="1">
    <source>
        <dbReference type="Pfam" id="PF13460"/>
    </source>
</evidence>
<gene>
    <name evidence="2" type="ordered locus">BN6_11500</name>
</gene>
<keyword evidence="3" id="KW-1185">Reference proteome</keyword>
<dbReference type="Gene3D" id="3.90.25.10">
    <property type="entry name" value="UDP-galactose 4-epimerase, domain 1"/>
    <property type="match status" value="1"/>
</dbReference>
<organism evidence="2 3">
    <name type="scientific">Saccharothrix espanaensis (strain ATCC 51144 / DSM 44229 / JCM 9112 / NBRC 15066 / NRRL 15764)</name>
    <dbReference type="NCBI Taxonomy" id="1179773"/>
    <lineage>
        <taxon>Bacteria</taxon>
        <taxon>Bacillati</taxon>
        <taxon>Actinomycetota</taxon>
        <taxon>Actinomycetes</taxon>
        <taxon>Pseudonocardiales</taxon>
        <taxon>Pseudonocardiaceae</taxon>
        <taxon>Saccharothrix</taxon>
    </lineage>
</organism>
<proteinExistence type="predicted"/>
<dbReference type="Gene3D" id="3.40.50.720">
    <property type="entry name" value="NAD(P)-binding Rossmann-like Domain"/>
    <property type="match status" value="1"/>
</dbReference>
<dbReference type="AlphaFoldDB" id="K0JRR1"/>
<reference evidence="2 3" key="1">
    <citation type="journal article" date="2012" name="BMC Genomics">
        <title>Complete genome sequence of Saccharothrix espanaensis DSM 44229T and comparison to the other completely sequenced Pseudonocardiaceae.</title>
        <authorList>
            <person name="Strobel T."/>
            <person name="Al-Dilaimi A."/>
            <person name="Blom J."/>
            <person name="Gessner A."/>
            <person name="Kalinowski J."/>
            <person name="Luzhetska M."/>
            <person name="Puhler A."/>
            <person name="Szczepanowski R."/>
            <person name="Bechthold A."/>
            <person name="Ruckert C."/>
        </authorList>
    </citation>
    <scope>NUCLEOTIDE SEQUENCE [LARGE SCALE GENOMIC DNA]</scope>
    <source>
        <strain evidence="3">ATCC 51144 / DSM 44229 / JCM 9112 / NBRC 15066 / NRRL 15764</strain>
    </source>
</reference>
<accession>K0JRR1</accession>
<dbReference type="eggNOG" id="COG0702">
    <property type="taxonomic scope" value="Bacteria"/>
</dbReference>
<dbReference type="Proteomes" id="UP000006281">
    <property type="component" value="Chromosome"/>
</dbReference>
<dbReference type="HOGENOM" id="CLU_007383_10_6_11"/>
<dbReference type="SUPFAM" id="SSF51735">
    <property type="entry name" value="NAD(P)-binding Rossmann-fold domains"/>
    <property type="match status" value="1"/>
</dbReference>
<name>K0JRR1_SACES</name>
<dbReference type="PATRIC" id="fig|1179773.3.peg.1155"/>
<dbReference type="PANTHER" id="PTHR43162">
    <property type="match status" value="1"/>
</dbReference>
<sequence length="288" mass="30682">MARSVPVMTILVTGATGVVGRNVVARLVAAGESVRVLSRRPATGLPPSVEVVAGDLLEPRDEWFAGVDRLYLFPAGDGAVARRAVRCGVRRIVDLSAASVTIGLYENPVEAAVEASGAEWTHVRPGGFMTNLLPAWAPSIRARRVVRHPFPDEAGVPVHEADVAAVAVAALLEDGHAGRAYTLTGPELITNRDQVAAIAAALGEEVRFEVVSREVAREEMRALGGFAADHADLLLGFVNYGGGESSGEGFSDDDYSALLKPWPDVETVLGRPARSYARWARDHLADFR</sequence>
<dbReference type="KEGG" id="sesp:BN6_11500"/>
<dbReference type="InterPro" id="IPR016040">
    <property type="entry name" value="NAD(P)-bd_dom"/>
</dbReference>
<feature type="domain" description="NAD(P)-binding" evidence="1">
    <location>
        <begin position="14"/>
        <end position="173"/>
    </location>
</feature>
<evidence type="ECO:0000313" key="2">
    <source>
        <dbReference type="EMBL" id="CCH28476.1"/>
    </source>
</evidence>
<evidence type="ECO:0000313" key="3">
    <source>
        <dbReference type="Proteomes" id="UP000006281"/>
    </source>
</evidence>
<dbReference type="InterPro" id="IPR051604">
    <property type="entry name" value="Ergot_Alk_Oxidoreductase"/>
</dbReference>
<dbReference type="STRING" id="1179773.BN6_11500"/>
<dbReference type="Pfam" id="PF13460">
    <property type="entry name" value="NAD_binding_10"/>
    <property type="match status" value="1"/>
</dbReference>